<sequence>MEEKEIKFRIVNCNDVLAEMLKKFEVEVNDELPQYRANSAHASVTASSKLLAVNSKAASLAGSATNIHISKE</sequence>
<name>A0ABN7S6B3_OIKDI</name>
<reference evidence="1 2" key="1">
    <citation type="submission" date="2021-04" db="EMBL/GenBank/DDBJ databases">
        <authorList>
            <person name="Bliznina A."/>
        </authorList>
    </citation>
    <scope>NUCLEOTIDE SEQUENCE [LARGE SCALE GENOMIC DNA]</scope>
</reference>
<organism evidence="1 2">
    <name type="scientific">Oikopleura dioica</name>
    <name type="common">Tunicate</name>
    <dbReference type="NCBI Taxonomy" id="34765"/>
    <lineage>
        <taxon>Eukaryota</taxon>
        <taxon>Metazoa</taxon>
        <taxon>Chordata</taxon>
        <taxon>Tunicata</taxon>
        <taxon>Appendicularia</taxon>
        <taxon>Copelata</taxon>
        <taxon>Oikopleuridae</taxon>
        <taxon>Oikopleura</taxon>
    </lineage>
</organism>
<accession>A0ABN7S6B3</accession>
<dbReference type="Proteomes" id="UP001158576">
    <property type="component" value="Chromosome XSR"/>
</dbReference>
<evidence type="ECO:0000313" key="1">
    <source>
        <dbReference type="EMBL" id="CAG5094096.1"/>
    </source>
</evidence>
<evidence type="ECO:0000313" key="2">
    <source>
        <dbReference type="Proteomes" id="UP001158576"/>
    </source>
</evidence>
<keyword evidence="2" id="KW-1185">Reference proteome</keyword>
<dbReference type="EMBL" id="OU015569">
    <property type="protein sequence ID" value="CAG5094096.1"/>
    <property type="molecule type" value="Genomic_DNA"/>
</dbReference>
<gene>
    <name evidence="1" type="ORF">OKIOD_LOCUS4801</name>
</gene>
<protein>
    <submittedName>
        <fullName evidence="1">Oidioi.mRNA.OKI2018_I69.XSR.g13243.t1.cds</fullName>
    </submittedName>
</protein>
<proteinExistence type="predicted"/>